<organism evidence="1 2">
    <name type="scientific">Clostridium moniliforme</name>
    <dbReference type="NCBI Taxonomy" id="39489"/>
    <lineage>
        <taxon>Bacteria</taxon>
        <taxon>Bacillati</taxon>
        <taxon>Bacillota</taxon>
        <taxon>Clostridia</taxon>
        <taxon>Eubacteriales</taxon>
        <taxon>Clostridiaceae</taxon>
        <taxon>Clostridium</taxon>
    </lineage>
</organism>
<protein>
    <submittedName>
        <fullName evidence="1">Sporulation protein YunB</fullName>
    </submittedName>
</protein>
<reference evidence="1 2" key="1">
    <citation type="submission" date="2021-03" db="EMBL/GenBank/DDBJ databases">
        <title>Genomic Encyclopedia of Type Strains, Phase IV (KMG-IV): sequencing the most valuable type-strain genomes for metagenomic binning, comparative biology and taxonomic classification.</title>
        <authorList>
            <person name="Goeker M."/>
        </authorList>
    </citation>
    <scope>NUCLEOTIDE SEQUENCE [LARGE SCALE GENOMIC DNA]</scope>
    <source>
        <strain evidence="1 2">DSM 3984</strain>
    </source>
</reference>
<keyword evidence="2" id="KW-1185">Reference proteome</keyword>
<evidence type="ECO:0000313" key="1">
    <source>
        <dbReference type="EMBL" id="MBP1889576.1"/>
    </source>
</evidence>
<accession>A0ABS4F004</accession>
<dbReference type="Proteomes" id="UP000783390">
    <property type="component" value="Unassembled WGS sequence"/>
</dbReference>
<sequence length="177" mass="19978">MPSVLSIAETNMRTETIKTINKISIEVFNEEVINNDLIIINKDKNNKINLIEANTFLLNKIASEISIRANEELDKLGEKGIKVPLGWMTDRSIYYNLGPTVTIEAEPIGNIEVSYETAFESAGINQTRHKIYLNVNGRIKIIIPMYNREIEVNTKVPLSETIVVGDIPDTSIDFKNK</sequence>
<dbReference type="Pfam" id="PF09560">
    <property type="entry name" value="Spore_YunB"/>
    <property type="match status" value="1"/>
</dbReference>
<dbReference type="InterPro" id="IPR014197">
    <property type="entry name" value="Sporulation_prot_YunB"/>
</dbReference>
<evidence type="ECO:0000313" key="2">
    <source>
        <dbReference type="Proteomes" id="UP000783390"/>
    </source>
</evidence>
<proteinExistence type="predicted"/>
<comment type="caution">
    <text evidence="1">The sequence shown here is derived from an EMBL/GenBank/DDBJ whole genome shotgun (WGS) entry which is preliminary data.</text>
</comment>
<dbReference type="NCBIfam" id="TIGR02832">
    <property type="entry name" value="spo_yunB"/>
    <property type="match status" value="1"/>
</dbReference>
<name>A0ABS4F004_9CLOT</name>
<gene>
    <name evidence="1" type="ORF">J2Z53_001157</name>
</gene>
<dbReference type="PIRSF" id="PIRSF021383">
    <property type="entry name" value="YunB"/>
    <property type="match status" value="1"/>
</dbReference>
<dbReference type="EMBL" id="JAGGJZ010000002">
    <property type="protein sequence ID" value="MBP1889576.1"/>
    <property type="molecule type" value="Genomic_DNA"/>
</dbReference>